<comment type="caution">
    <text evidence="3">The sequence shown here is derived from an EMBL/GenBank/DDBJ whole genome shotgun (WGS) entry which is preliminary data.</text>
</comment>
<dbReference type="Pfam" id="PF05729">
    <property type="entry name" value="NACHT"/>
    <property type="match status" value="1"/>
</dbReference>
<organism evidence="3 4">
    <name type="scientific">Actinoplanes nipponensis</name>
    <dbReference type="NCBI Taxonomy" id="135950"/>
    <lineage>
        <taxon>Bacteria</taxon>
        <taxon>Bacillati</taxon>
        <taxon>Actinomycetota</taxon>
        <taxon>Actinomycetes</taxon>
        <taxon>Micromonosporales</taxon>
        <taxon>Micromonosporaceae</taxon>
        <taxon>Actinoplanes</taxon>
    </lineage>
</organism>
<dbReference type="InterPro" id="IPR027417">
    <property type="entry name" value="P-loop_NTPase"/>
</dbReference>
<proteinExistence type="predicted"/>
<feature type="transmembrane region" description="Helical" evidence="1">
    <location>
        <begin position="578"/>
        <end position="597"/>
    </location>
</feature>
<feature type="transmembrane region" description="Helical" evidence="1">
    <location>
        <begin position="514"/>
        <end position="533"/>
    </location>
</feature>
<evidence type="ECO:0000259" key="2">
    <source>
        <dbReference type="Pfam" id="PF05729"/>
    </source>
</evidence>
<feature type="transmembrane region" description="Helical" evidence="1">
    <location>
        <begin position="442"/>
        <end position="463"/>
    </location>
</feature>
<gene>
    <name evidence="3" type="ORF">Ani05nite_05080</name>
</gene>
<protein>
    <recommendedName>
        <fullName evidence="2">NACHT domain-containing protein</fullName>
    </recommendedName>
</protein>
<dbReference type="InterPro" id="IPR007111">
    <property type="entry name" value="NACHT_NTPase"/>
</dbReference>
<dbReference type="EMBL" id="BOMQ01000008">
    <property type="protein sequence ID" value="GIE46974.1"/>
    <property type="molecule type" value="Genomic_DNA"/>
</dbReference>
<evidence type="ECO:0000256" key="1">
    <source>
        <dbReference type="SAM" id="Phobius"/>
    </source>
</evidence>
<accession>A0A919JHN8</accession>
<evidence type="ECO:0000313" key="3">
    <source>
        <dbReference type="EMBL" id="GIE46974.1"/>
    </source>
</evidence>
<keyword evidence="1" id="KW-1133">Transmembrane helix</keyword>
<feature type="transmembrane region" description="Helical" evidence="1">
    <location>
        <begin position="554"/>
        <end position="572"/>
    </location>
</feature>
<keyword evidence="4" id="KW-1185">Reference proteome</keyword>
<evidence type="ECO:0000313" key="4">
    <source>
        <dbReference type="Proteomes" id="UP000647172"/>
    </source>
</evidence>
<feature type="transmembrane region" description="Helical" evidence="1">
    <location>
        <begin position="484"/>
        <end position="508"/>
    </location>
</feature>
<dbReference type="Proteomes" id="UP000647172">
    <property type="component" value="Unassembled WGS sequence"/>
</dbReference>
<feature type="transmembrane region" description="Helical" evidence="1">
    <location>
        <begin position="416"/>
        <end position="436"/>
    </location>
</feature>
<dbReference type="AlphaFoldDB" id="A0A919JHN8"/>
<dbReference type="SUPFAM" id="SSF52540">
    <property type="entry name" value="P-loop containing nucleoside triphosphate hydrolases"/>
    <property type="match status" value="1"/>
</dbReference>
<reference evidence="3" key="1">
    <citation type="submission" date="2021-01" db="EMBL/GenBank/DDBJ databases">
        <title>Whole genome shotgun sequence of Actinoplanes nipponensis NBRC 14063.</title>
        <authorList>
            <person name="Komaki H."/>
            <person name="Tamura T."/>
        </authorList>
    </citation>
    <scope>NUCLEOTIDE SEQUENCE</scope>
    <source>
        <strain evidence="3">NBRC 14063</strain>
    </source>
</reference>
<dbReference type="Gene3D" id="3.40.50.300">
    <property type="entry name" value="P-loop containing nucleotide triphosphate hydrolases"/>
    <property type="match status" value="1"/>
</dbReference>
<name>A0A919JHN8_9ACTN</name>
<keyword evidence="1" id="KW-0472">Membrane</keyword>
<sequence length="663" mass="71358">MVGLAIAGVAFSVHEGRANSDQWASIFGLVVAVLVSVVALWRWWLGGRLIPVTPAMLDEAAEALADAELARRSAEYDFYRVDDPSPLPIRWSMTGEARGLTARWRAQRRAGQSEPCFPDGVFGDVADAFTDPACPGRVVILGAPGSGKSTLALRLARDLAQRWTKPAPVPTLISISSWEPDREGIDAWLARQLCAQNLNLRDEVLAPDGKRRTLAAELINRNRILAVFDGFEEMGPAAAAAALRQIDVVLPRDRGFVLMATPSAYKEATEAGVRLGQTCVTSIVPLRAADVAAYLGDDERWAAVGERLAAGSPTPLTETLTLPLFAWLANRVYGEHGADPTEMLTADWATDEDGIRRHLLGGAVPAAYEVTDHGRPADDALIRGVTRALNRLAEDLNRTGEREFAWWRLRSRTSNLALLNCALAPLFISVIGARIAGMDLTALGPGLIPGLLLGGGFAFPSLRGRADLAVPRRLTLQTLRARSWLFWVAIAVTAFFATAFGVPFGMIFGPAVGLLMGVTFGGMALLITGLSLAGSPAHTVSPAVVLRDDRRFTLVLVSLYALMTLVGVGIVLDLGVLAGVFAGVLSGTLVACTSEWLRFGLVRFMLAVRGRLPWKLMTFLREAHARGILRQSGSRYRFRHAALQDHLAGDVPFRADAEDGSPA</sequence>
<feature type="domain" description="NACHT" evidence="2">
    <location>
        <begin position="138"/>
        <end position="294"/>
    </location>
</feature>
<feature type="transmembrane region" description="Helical" evidence="1">
    <location>
        <begin position="23"/>
        <end position="44"/>
    </location>
</feature>
<keyword evidence="1" id="KW-0812">Transmembrane</keyword>